<comment type="similarity">
    <text evidence="2 6">Belongs to the SURF1 family.</text>
</comment>
<name>A0A6G2BD18_9ACTN</name>
<dbReference type="RefSeq" id="WP_162466176.1">
    <property type="nucleotide sequence ID" value="NZ_WIXO01000001.1"/>
</dbReference>
<feature type="transmembrane region" description="Helical" evidence="6">
    <location>
        <begin position="12"/>
        <end position="33"/>
    </location>
</feature>
<dbReference type="EMBL" id="WIXO01000001">
    <property type="protein sequence ID" value="MTE20148.1"/>
    <property type="molecule type" value="Genomic_DNA"/>
</dbReference>
<organism evidence="8 9">
    <name type="scientific">Streptomyces taklimakanensis</name>
    <dbReference type="NCBI Taxonomy" id="2569853"/>
    <lineage>
        <taxon>Bacteria</taxon>
        <taxon>Bacillati</taxon>
        <taxon>Actinomycetota</taxon>
        <taxon>Actinomycetes</taxon>
        <taxon>Kitasatosporales</taxon>
        <taxon>Streptomycetaceae</taxon>
        <taxon>Streptomyces</taxon>
    </lineage>
</organism>
<reference evidence="8 9" key="1">
    <citation type="submission" date="2019-11" db="EMBL/GenBank/DDBJ databases">
        <authorList>
            <person name="Yuan L."/>
        </authorList>
    </citation>
    <scope>NUCLEOTIDE SEQUENCE [LARGE SCALE GENOMIC DNA]</scope>
    <source>
        <strain evidence="8 9">TRM43335</strain>
    </source>
</reference>
<evidence type="ECO:0000256" key="1">
    <source>
        <dbReference type="ARBA" id="ARBA00004370"/>
    </source>
</evidence>
<sequence length="295" mass="32004">MYRFLLTPHWWAINAFVLLSIPVCLVMGSWQLARFEDRVESHQVRQERSADEAASRTEPLADLLPLTGDTVGRYARVTGRYDTEHRFLVPGRRLDGRDGFHALALLRTDDGRALPVVRGWLPGEADPGRVPPLPEGEVTVVGPVQAPESESSPGAHTGALPAGQVGIISAATLVNLVPYDVYDAWITVQRPQEPMKAVPAVAPEGTGLDLKAFQNLGYTAQWFVFAGFVLFMWYRLFRREAEAARDRALGIDPEPGPLTTPGPAPEDVPEPTAASGTLDAPAPESPRNTAGGTAR</sequence>
<proteinExistence type="inferred from homology"/>
<evidence type="ECO:0000313" key="8">
    <source>
        <dbReference type="EMBL" id="MTE20148.1"/>
    </source>
</evidence>
<keyword evidence="4 6" id="KW-1133">Transmembrane helix</keyword>
<dbReference type="PANTHER" id="PTHR23427">
    <property type="entry name" value="SURFEIT LOCUS PROTEIN"/>
    <property type="match status" value="1"/>
</dbReference>
<dbReference type="CDD" id="cd06662">
    <property type="entry name" value="SURF1"/>
    <property type="match status" value="1"/>
</dbReference>
<dbReference type="Pfam" id="PF02104">
    <property type="entry name" value="SURF1"/>
    <property type="match status" value="1"/>
</dbReference>
<dbReference type="PANTHER" id="PTHR23427:SF2">
    <property type="entry name" value="SURFEIT LOCUS PROTEIN 1"/>
    <property type="match status" value="1"/>
</dbReference>
<evidence type="ECO:0000256" key="4">
    <source>
        <dbReference type="ARBA" id="ARBA00022989"/>
    </source>
</evidence>
<dbReference type="GO" id="GO:0005886">
    <property type="term" value="C:plasma membrane"/>
    <property type="evidence" value="ECO:0007669"/>
    <property type="project" value="UniProtKB-SubCell"/>
</dbReference>
<evidence type="ECO:0000313" key="9">
    <source>
        <dbReference type="Proteomes" id="UP000473014"/>
    </source>
</evidence>
<gene>
    <name evidence="8" type="ORF">F0L17_13715</name>
</gene>
<accession>A0A6G2BD18</accession>
<evidence type="ECO:0000256" key="2">
    <source>
        <dbReference type="ARBA" id="ARBA00007165"/>
    </source>
</evidence>
<evidence type="ECO:0000256" key="5">
    <source>
        <dbReference type="ARBA" id="ARBA00023136"/>
    </source>
</evidence>
<feature type="region of interest" description="Disordered" evidence="7">
    <location>
        <begin position="248"/>
        <end position="295"/>
    </location>
</feature>
<dbReference type="InterPro" id="IPR002994">
    <property type="entry name" value="Surf1/Shy1"/>
</dbReference>
<dbReference type="InterPro" id="IPR045214">
    <property type="entry name" value="Surf1/Surf4"/>
</dbReference>
<dbReference type="Proteomes" id="UP000473014">
    <property type="component" value="Unassembled WGS sequence"/>
</dbReference>
<evidence type="ECO:0000256" key="6">
    <source>
        <dbReference type="RuleBase" id="RU363076"/>
    </source>
</evidence>
<dbReference type="AlphaFoldDB" id="A0A6G2BD18"/>
<protein>
    <recommendedName>
        <fullName evidence="6">SURF1-like protein</fullName>
    </recommendedName>
</protein>
<keyword evidence="5 6" id="KW-0472">Membrane</keyword>
<comment type="subcellular location">
    <subcellularLocation>
        <location evidence="6">Cell membrane</location>
        <topology evidence="6">Multi-pass membrane protein</topology>
    </subcellularLocation>
    <subcellularLocation>
        <location evidence="1">Membrane</location>
    </subcellularLocation>
</comment>
<keyword evidence="3 6" id="KW-0812">Transmembrane</keyword>
<keyword evidence="9" id="KW-1185">Reference proteome</keyword>
<evidence type="ECO:0000256" key="3">
    <source>
        <dbReference type="ARBA" id="ARBA00022692"/>
    </source>
</evidence>
<dbReference type="PROSITE" id="PS50895">
    <property type="entry name" value="SURF1"/>
    <property type="match status" value="1"/>
</dbReference>
<keyword evidence="6" id="KW-1003">Cell membrane</keyword>
<feature type="transmembrane region" description="Helical" evidence="6">
    <location>
        <begin position="220"/>
        <end position="237"/>
    </location>
</feature>
<evidence type="ECO:0000256" key="7">
    <source>
        <dbReference type="SAM" id="MobiDB-lite"/>
    </source>
</evidence>
<feature type="compositionally biased region" description="Pro residues" evidence="7">
    <location>
        <begin position="254"/>
        <end position="266"/>
    </location>
</feature>
<feature type="compositionally biased region" description="Polar residues" evidence="7">
    <location>
        <begin position="286"/>
        <end position="295"/>
    </location>
</feature>
<comment type="caution">
    <text evidence="8">The sequence shown here is derived from an EMBL/GenBank/DDBJ whole genome shotgun (WGS) entry which is preliminary data.</text>
</comment>